<proteinExistence type="predicted"/>
<reference evidence="1" key="2">
    <citation type="journal article" date="2020" name="Nat. Commun.">
        <title>Large-scale genome sequencing of mycorrhizal fungi provides insights into the early evolution of symbiotic traits.</title>
        <authorList>
            <person name="Miyauchi S."/>
            <person name="Kiss E."/>
            <person name="Kuo A."/>
            <person name="Drula E."/>
            <person name="Kohler A."/>
            <person name="Sanchez-Garcia M."/>
            <person name="Morin E."/>
            <person name="Andreopoulos B."/>
            <person name="Barry K.W."/>
            <person name="Bonito G."/>
            <person name="Buee M."/>
            <person name="Carver A."/>
            <person name="Chen C."/>
            <person name="Cichocki N."/>
            <person name="Clum A."/>
            <person name="Culley D."/>
            <person name="Crous P.W."/>
            <person name="Fauchery L."/>
            <person name="Girlanda M."/>
            <person name="Hayes R.D."/>
            <person name="Keri Z."/>
            <person name="LaButti K."/>
            <person name="Lipzen A."/>
            <person name="Lombard V."/>
            <person name="Magnuson J."/>
            <person name="Maillard F."/>
            <person name="Murat C."/>
            <person name="Nolan M."/>
            <person name="Ohm R.A."/>
            <person name="Pangilinan J."/>
            <person name="Pereira M.F."/>
            <person name="Perotto S."/>
            <person name="Peter M."/>
            <person name="Pfister S."/>
            <person name="Riley R."/>
            <person name="Sitrit Y."/>
            <person name="Stielow J.B."/>
            <person name="Szollosi G."/>
            <person name="Zifcakova L."/>
            <person name="Stursova M."/>
            <person name="Spatafora J.W."/>
            <person name="Tedersoo L."/>
            <person name="Vaario L.M."/>
            <person name="Yamada A."/>
            <person name="Yan M."/>
            <person name="Wang P."/>
            <person name="Xu J."/>
            <person name="Bruns T."/>
            <person name="Baldrian P."/>
            <person name="Vilgalys R."/>
            <person name="Dunand C."/>
            <person name="Henrissat B."/>
            <person name="Grigoriev I.V."/>
            <person name="Hibbett D."/>
            <person name="Nagy L.G."/>
            <person name="Martin F.M."/>
        </authorList>
    </citation>
    <scope>NUCLEOTIDE SEQUENCE</scope>
    <source>
        <strain evidence="1">P2</strain>
    </source>
</reference>
<evidence type="ECO:0000313" key="2">
    <source>
        <dbReference type="Proteomes" id="UP000886501"/>
    </source>
</evidence>
<dbReference type="Proteomes" id="UP000886501">
    <property type="component" value="Unassembled WGS sequence"/>
</dbReference>
<comment type="caution">
    <text evidence="1">The sequence shown here is derived from an EMBL/GenBank/DDBJ whole genome shotgun (WGS) entry which is preliminary data.</text>
</comment>
<evidence type="ECO:0000313" key="1">
    <source>
        <dbReference type="EMBL" id="KAF9652260.1"/>
    </source>
</evidence>
<protein>
    <submittedName>
        <fullName evidence="1">MATE efflux family protein</fullName>
    </submittedName>
</protein>
<reference evidence="1" key="1">
    <citation type="submission" date="2019-10" db="EMBL/GenBank/DDBJ databases">
        <authorList>
            <consortium name="DOE Joint Genome Institute"/>
            <person name="Kuo A."/>
            <person name="Miyauchi S."/>
            <person name="Kiss E."/>
            <person name="Drula E."/>
            <person name="Kohler A."/>
            <person name="Sanchez-Garcia M."/>
            <person name="Andreopoulos B."/>
            <person name="Barry K.W."/>
            <person name="Bonito G."/>
            <person name="Buee M."/>
            <person name="Carver A."/>
            <person name="Chen C."/>
            <person name="Cichocki N."/>
            <person name="Clum A."/>
            <person name="Culley D."/>
            <person name="Crous P.W."/>
            <person name="Fauchery L."/>
            <person name="Girlanda M."/>
            <person name="Hayes R."/>
            <person name="Keri Z."/>
            <person name="Labutti K."/>
            <person name="Lipzen A."/>
            <person name="Lombard V."/>
            <person name="Magnuson J."/>
            <person name="Maillard F."/>
            <person name="Morin E."/>
            <person name="Murat C."/>
            <person name="Nolan M."/>
            <person name="Ohm R."/>
            <person name="Pangilinan J."/>
            <person name="Pereira M."/>
            <person name="Perotto S."/>
            <person name="Peter M."/>
            <person name="Riley R."/>
            <person name="Sitrit Y."/>
            <person name="Stielow B."/>
            <person name="Szollosi G."/>
            <person name="Zifcakova L."/>
            <person name="Stursova M."/>
            <person name="Spatafora J.W."/>
            <person name="Tedersoo L."/>
            <person name="Vaario L.-M."/>
            <person name="Yamada A."/>
            <person name="Yan M."/>
            <person name="Wang P."/>
            <person name="Xu J."/>
            <person name="Bruns T."/>
            <person name="Baldrian P."/>
            <person name="Vilgalys R."/>
            <person name="Henrissat B."/>
            <person name="Grigoriev I.V."/>
            <person name="Hibbett D."/>
            <person name="Nagy L.G."/>
            <person name="Martin F.M."/>
        </authorList>
    </citation>
    <scope>NUCLEOTIDE SEQUENCE</scope>
    <source>
        <strain evidence="1">P2</strain>
    </source>
</reference>
<organism evidence="1 2">
    <name type="scientific">Thelephora ganbajun</name>
    <name type="common">Ganba fungus</name>
    <dbReference type="NCBI Taxonomy" id="370292"/>
    <lineage>
        <taxon>Eukaryota</taxon>
        <taxon>Fungi</taxon>
        <taxon>Dikarya</taxon>
        <taxon>Basidiomycota</taxon>
        <taxon>Agaricomycotina</taxon>
        <taxon>Agaricomycetes</taxon>
        <taxon>Thelephorales</taxon>
        <taxon>Thelephoraceae</taxon>
        <taxon>Thelephora</taxon>
    </lineage>
</organism>
<name>A0ACB6ZS82_THEGA</name>
<dbReference type="EMBL" id="MU117969">
    <property type="protein sequence ID" value="KAF9652260.1"/>
    <property type="molecule type" value="Genomic_DNA"/>
</dbReference>
<accession>A0ACB6ZS82</accession>
<sequence>MSMSSYGKHAPSSSLQQDSALVAQFASHDQAERDHRTLIPSNIPEEVAAWNDTIPYESRPKKPTIGRPMHKPETYSSTDERAPLLPKPSISRINETYEGSDDGSGHDFDYRRTFFDEVKTLARYTLPVFGTHELEYSLLIAGTVSIGHLSTKALAAATLGSMTASVTGFSIIQGLLSSLDTLLPSAWTSSNPQLVGLWCQRMSVVVFFLLFPISAAWISSESILLALKQDPEVAHYAATYLKWLLLGLPAYGFNNIARKYFQSQGLFDAPTRIIILVAPVNVILNYFLVWGPKPFGLGFIGAPIATAISFNLISICSVAYGVLLAPKTAWAPISSRAFTRIPVVLRLGLAGVLQVASEWWSWELIGLAASLLGPVVLATQSILLVSASTTFQAPYALSIAASVRVGNLLGKSNGKRAAVATHASFFIAFFIAMGWSTMFLVFRNHWGKIFNDDPEVISLVSSILPLVSLFQLMDGLAAVASGILRAQGRLGTGALLNLASYYTLGIPMGIYLAFKQDMKLWGLWIGLTIALTSNSVVGGLIVFRANWDHEVKKVMERLESERNVGNDNESTESA</sequence>
<gene>
    <name evidence="1" type="ORF">BDM02DRAFT_3266335</name>
</gene>
<keyword evidence="2" id="KW-1185">Reference proteome</keyword>